<dbReference type="SUPFAM" id="SSF88713">
    <property type="entry name" value="Glycoside hydrolase/deacetylase"/>
    <property type="match status" value="1"/>
</dbReference>
<dbReference type="InterPro" id="IPR051398">
    <property type="entry name" value="Polysacch_Deacetylase"/>
</dbReference>
<dbReference type="PANTHER" id="PTHR34216">
    <property type="match status" value="1"/>
</dbReference>
<comment type="subcellular location">
    <subcellularLocation>
        <location evidence="1">Secreted</location>
    </subcellularLocation>
</comment>
<dbReference type="RefSeq" id="WP_022612463.1">
    <property type="nucleotide sequence ID" value="NZ_LK391965.1"/>
</dbReference>
<dbReference type="Proteomes" id="UP000018211">
    <property type="component" value="Unassembled WGS sequence"/>
</dbReference>
<dbReference type="AlphaFoldDB" id="A0AAV2VT51"/>
<keyword evidence="2 3" id="KW-0732">Signal</keyword>
<gene>
    <name evidence="5" type="ORF">VIBNISOn1_360003</name>
</gene>
<evidence type="ECO:0000256" key="3">
    <source>
        <dbReference type="SAM" id="SignalP"/>
    </source>
</evidence>
<accession>A0AAV2VT51</accession>
<dbReference type="GO" id="GO:0005576">
    <property type="term" value="C:extracellular region"/>
    <property type="evidence" value="ECO:0007669"/>
    <property type="project" value="UniProtKB-SubCell"/>
</dbReference>
<dbReference type="GO" id="GO:0016810">
    <property type="term" value="F:hydrolase activity, acting on carbon-nitrogen (but not peptide) bonds"/>
    <property type="evidence" value="ECO:0007669"/>
    <property type="project" value="InterPro"/>
</dbReference>
<dbReference type="InterPro" id="IPR011330">
    <property type="entry name" value="Glyco_hydro/deAcase_b/a-brl"/>
</dbReference>
<dbReference type="GO" id="GO:0005975">
    <property type="term" value="P:carbohydrate metabolic process"/>
    <property type="evidence" value="ECO:0007669"/>
    <property type="project" value="InterPro"/>
</dbReference>
<feature type="signal peptide" evidence="3">
    <location>
        <begin position="1"/>
        <end position="21"/>
    </location>
</feature>
<organism evidence="5 6">
    <name type="scientific">Vibrio nigripulchritudo SOn1</name>
    <dbReference type="NCBI Taxonomy" id="1238450"/>
    <lineage>
        <taxon>Bacteria</taxon>
        <taxon>Pseudomonadati</taxon>
        <taxon>Pseudomonadota</taxon>
        <taxon>Gammaproteobacteria</taxon>
        <taxon>Vibrionales</taxon>
        <taxon>Vibrionaceae</taxon>
        <taxon>Vibrio</taxon>
    </lineage>
</organism>
<dbReference type="CDD" id="cd10918">
    <property type="entry name" value="CE4_NodB_like_5s_6s"/>
    <property type="match status" value="1"/>
</dbReference>
<comment type="caution">
    <text evidence="5">The sequence shown here is derived from an EMBL/GenBank/DDBJ whole genome shotgun (WGS) entry which is preliminary data.</text>
</comment>
<evidence type="ECO:0000256" key="1">
    <source>
        <dbReference type="ARBA" id="ARBA00004613"/>
    </source>
</evidence>
<dbReference type="PANTHER" id="PTHR34216:SF3">
    <property type="entry name" value="POLY-BETA-1,6-N-ACETYL-D-GLUCOSAMINE N-DEACETYLASE"/>
    <property type="match status" value="1"/>
</dbReference>
<evidence type="ECO:0000313" key="5">
    <source>
        <dbReference type="EMBL" id="CCO47771.1"/>
    </source>
</evidence>
<evidence type="ECO:0000313" key="6">
    <source>
        <dbReference type="Proteomes" id="UP000018211"/>
    </source>
</evidence>
<reference evidence="5 6" key="1">
    <citation type="journal article" date="2013" name="ISME J.">
        <title>Comparative genomics of pathogenic lineages of Vibrio nigripulchritudo identifies virulence-associated traits.</title>
        <authorList>
            <person name="Goudenege D."/>
            <person name="Labreuche Y."/>
            <person name="Krin E."/>
            <person name="Ansquer D."/>
            <person name="Mangenot S."/>
            <person name="Calteau A."/>
            <person name="Medigue C."/>
            <person name="Mazel D."/>
            <person name="Polz M.F."/>
            <person name="Le Roux F."/>
        </authorList>
    </citation>
    <scope>NUCLEOTIDE SEQUENCE [LARGE SCALE GENOMIC DNA]</scope>
    <source>
        <strain evidence="5 6">SOn1</strain>
    </source>
</reference>
<dbReference type="Gene3D" id="3.20.20.370">
    <property type="entry name" value="Glycoside hydrolase/deacetylase"/>
    <property type="match status" value="1"/>
</dbReference>
<feature type="chain" id="PRO_5043427510" evidence="3">
    <location>
        <begin position="22"/>
        <end position="353"/>
    </location>
</feature>
<feature type="domain" description="NodB homology" evidence="4">
    <location>
        <begin position="37"/>
        <end position="165"/>
    </location>
</feature>
<name>A0AAV2VT51_9VIBR</name>
<dbReference type="EMBL" id="CAOF01000127">
    <property type="protein sequence ID" value="CCO47771.1"/>
    <property type="molecule type" value="Genomic_DNA"/>
</dbReference>
<dbReference type="Pfam" id="PF01522">
    <property type="entry name" value="Polysacc_deac_1"/>
    <property type="match status" value="1"/>
</dbReference>
<protein>
    <submittedName>
        <fullName evidence="5">Polysaccharide deacetylase</fullName>
    </submittedName>
</protein>
<evidence type="ECO:0000256" key="2">
    <source>
        <dbReference type="ARBA" id="ARBA00022729"/>
    </source>
</evidence>
<evidence type="ECO:0000259" key="4">
    <source>
        <dbReference type="Pfam" id="PF01522"/>
    </source>
</evidence>
<dbReference type="InterPro" id="IPR002509">
    <property type="entry name" value="NODB_dom"/>
</dbReference>
<proteinExistence type="predicted"/>
<sequence>MTINKLTLMTCMGLVSAPVLATSQLDYEIANWKGFQDAAVVLAFDDYSPGQKDIAIPQLIKRDMAATIFVTTDTAEWLGWDTIVEGHNAGIEMANHTVLHHDFNYDYTDWQGITRPPVGPDRYDDEVKVASDRIEANTGKRPTTFAFPFGSYNRSIQQYLHDTGFIAARGWDPAKYVVNPYDFATSEGAYYELSSTNAYILQDLEKFEFVLDFALDSGGLYILTWHSIVGPDGGADWSEVVPQGIFENQLDIVKSKDDAWVTTLEKAIKYHRQKAVAEVELVSVDAKAMTLNLKDGLADEVYDEPLTLKVKVPTQFGVSKVEQGGKVIPFTWDDQSIIFDAVPDRGDIVVHNW</sequence>